<feature type="compositionally biased region" description="Low complexity" evidence="1">
    <location>
        <begin position="417"/>
        <end position="429"/>
    </location>
</feature>
<evidence type="ECO:0000313" key="3">
    <source>
        <dbReference type="EMBL" id="KAF9538739.1"/>
    </source>
</evidence>
<reference evidence="3" key="1">
    <citation type="journal article" date="2020" name="Fungal Divers.">
        <title>Resolving the Mortierellaceae phylogeny through synthesis of multi-gene phylogenetics and phylogenomics.</title>
        <authorList>
            <person name="Vandepol N."/>
            <person name="Liber J."/>
            <person name="Desiro A."/>
            <person name="Na H."/>
            <person name="Kennedy M."/>
            <person name="Barry K."/>
            <person name="Grigoriev I.V."/>
            <person name="Miller A.N."/>
            <person name="O'Donnell K."/>
            <person name="Stajich J.E."/>
            <person name="Bonito G."/>
        </authorList>
    </citation>
    <scope>NUCLEOTIDE SEQUENCE</scope>
    <source>
        <strain evidence="3">NRRL 2591</strain>
    </source>
</reference>
<dbReference type="PANTHER" id="PTHR28153:SF1">
    <property type="entry name" value="DUF4484 DOMAIN-CONTAINING PROTEIN"/>
    <property type="match status" value="1"/>
</dbReference>
<gene>
    <name evidence="3" type="ORF">EC957_006254</name>
</gene>
<feature type="region of interest" description="Disordered" evidence="1">
    <location>
        <begin position="132"/>
        <end position="156"/>
    </location>
</feature>
<keyword evidence="4" id="KW-1185">Reference proteome</keyword>
<sequence length="620" mass="68026">MADNDSDIPTIDAIFVVRFDTRQGNVLEWSDSTPGIQLSGVEFSALPSGLHTTSQDVIYFQLEGCVGVAVFKNTPADREEHRGARMISVGVLVKPSADTGRCGQVWRHIDFLKSRAGYHAIEGSDTEDLSDYFTTHKTPAPTARPSSSSSSKRDSYRALGRRRISRSFTLSEPVQAIQSAPGGMPENSDADEIPLSHPSQKFLQLVESFGPSVYTLWKAALSRKRILIYTPPPIESTCLAVYNICLMATIPSGEISLAQTRSNERLQPLFCVGIHDIDHMSSVRGGFVACTTEKLFLFKLHLFDLVVDLSASSGSAVVYTSPKEAHPRLSIVKEVGGEYALEATEPYMADHRRYFALMQQLARYQRRQDWMQKRLVEEISEAEANRDGGSGSDAMTLEDPDHHRDGSSGGGGRRQGSRSSSSSTGGFNMSDTLGMMLTGGWWWWYGSDDAEVEDYEPLIPNKSVPGQGQQDGDDQRRNGTRIQVLQMQTSGSSSTEAIRCFHNLTRTVLIEMSRLIAFKATAAIFDDPIESSFSSERGSADETTAASASHTAAAPLQLSRHDVQQLGLDPSREGKFVEELSHIYFNADVRVQDGLLRGWIQSLGGCCSLNHTASCCHLCG</sequence>
<dbReference type="PROSITE" id="PS50211">
    <property type="entry name" value="DENN"/>
    <property type="match status" value="1"/>
</dbReference>
<feature type="domain" description="UDENN" evidence="2">
    <location>
        <begin position="12"/>
        <end position="453"/>
    </location>
</feature>
<comment type="caution">
    <text evidence="3">The sequence shown here is derived from an EMBL/GenBank/DDBJ whole genome shotgun (WGS) entry which is preliminary data.</text>
</comment>
<evidence type="ECO:0000259" key="2">
    <source>
        <dbReference type="PROSITE" id="PS50211"/>
    </source>
</evidence>
<name>A0A9P6JZ29_9FUNG</name>
<feature type="compositionally biased region" description="Low complexity" evidence="1">
    <location>
        <begin position="541"/>
        <end position="554"/>
    </location>
</feature>
<feature type="region of interest" description="Disordered" evidence="1">
    <location>
        <begin position="381"/>
        <end position="429"/>
    </location>
</feature>
<dbReference type="Proteomes" id="UP000723463">
    <property type="component" value="Unassembled WGS sequence"/>
</dbReference>
<dbReference type="InterPro" id="IPR028115">
    <property type="entry name" value="DUF4484"/>
</dbReference>
<accession>A0A9P6JZ29</accession>
<dbReference type="Pfam" id="PF14831">
    <property type="entry name" value="DUF4484"/>
    <property type="match status" value="1"/>
</dbReference>
<proteinExistence type="predicted"/>
<dbReference type="PANTHER" id="PTHR28153">
    <property type="entry name" value="PROTEIN, PUTATIVE-RELATED"/>
    <property type="match status" value="1"/>
</dbReference>
<dbReference type="EMBL" id="JAAAXW010000287">
    <property type="protein sequence ID" value="KAF9538739.1"/>
    <property type="molecule type" value="Genomic_DNA"/>
</dbReference>
<dbReference type="GO" id="GO:0005811">
    <property type="term" value="C:lipid droplet"/>
    <property type="evidence" value="ECO:0007669"/>
    <property type="project" value="TreeGrafter"/>
</dbReference>
<dbReference type="AlphaFoldDB" id="A0A9P6JZ29"/>
<evidence type="ECO:0000256" key="1">
    <source>
        <dbReference type="SAM" id="MobiDB-lite"/>
    </source>
</evidence>
<organism evidence="3 4">
    <name type="scientific">Mortierella hygrophila</name>
    <dbReference type="NCBI Taxonomy" id="979708"/>
    <lineage>
        <taxon>Eukaryota</taxon>
        <taxon>Fungi</taxon>
        <taxon>Fungi incertae sedis</taxon>
        <taxon>Mucoromycota</taxon>
        <taxon>Mortierellomycotina</taxon>
        <taxon>Mortierellomycetes</taxon>
        <taxon>Mortierellales</taxon>
        <taxon>Mortierellaceae</taxon>
        <taxon>Mortierella</taxon>
    </lineage>
</organism>
<dbReference type="InterPro" id="IPR037516">
    <property type="entry name" value="Tripartite_DENN"/>
</dbReference>
<protein>
    <recommendedName>
        <fullName evidence="2">UDENN domain-containing protein</fullName>
    </recommendedName>
</protein>
<dbReference type="InterPro" id="IPR053056">
    <property type="entry name" value="Lipid_Metab_Assoc_Protein"/>
</dbReference>
<dbReference type="InterPro" id="IPR018626">
    <property type="entry name" value="LCHN/Anr2"/>
</dbReference>
<dbReference type="Pfam" id="PF09804">
    <property type="entry name" value="DENND11"/>
    <property type="match status" value="1"/>
</dbReference>
<evidence type="ECO:0000313" key="4">
    <source>
        <dbReference type="Proteomes" id="UP000723463"/>
    </source>
</evidence>
<feature type="region of interest" description="Disordered" evidence="1">
    <location>
        <begin position="535"/>
        <end position="554"/>
    </location>
</feature>